<dbReference type="EMBL" id="CP017141">
    <property type="protein sequence ID" value="AOM80793.1"/>
    <property type="molecule type" value="Genomic_DNA"/>
</dbReference>
<sequence>MKRIFVFALLCGMTAVGLAQDKALPLDERGKLIYYEVVEKKEVDLATLKERARLFFDKAKELTVEVQEVDSLWYAKGKLLINKTAFVLSRPSGEVLYRLYVDFKPGKYRFWLTDFSFIPYQRDRYGNFVPSTTIGIPLERKQGKLNAGEWESYVKATAREAKLFAERFKQSMSEQPINPPTAKAVPAVATKNQKW</sequence>
<dbReference type="KEGG" id="psty:BFS30_14435"/>
<evidence type="ECO:0000259" key="3">
    <source>
        <dbReference type="Pfam" id="PF14730"/>
    </source>
</evidence>
<accession>A0A1D7QQ46</accession>
<evidence type="ECO:0000313" key="5">
    <source>
        <dbReference type="Proteomes" id="UP000094313"/>
    </source>
</evidence>
<gene>
    <name evidence="4" type="ORF">BFS30_14435</name>
</gene>
<feature type="chain" id="PRO_5009099065" description="DUF4468 domain-containing protein" evidence="2">
    <location>
        <begin position="20"/>
        <end position="195"/>
    </location>
</feature>
<name>A0A1D7QQ46_9SPHI</name>
<feature type="compositionally biased region" description="Low complexity" evidence="1">
    <location>
        <begin position="180"/>
        <end position="195"/>
    </location>
</feature>
<reference evidence="4 5" key="1">
    <citation type="submission" date="2016-08" db="EMBL/GenBank/DDBJ databases">
        <authorList>
            <person name="Seilhamer J.J."/>
        </authorList>
    </citation>
    <scope>NUCLEOTIDE SEQUENCE [LARGE SCALE GENOMIC DNA]</scope>
    <source>
        <strain evidence="4 5">DX4</strain>
    </source>
</reference>
<dbReference type="Pfam" id="PF14730">
    <property type="entry name" value="DUF4468"/>
    <property type="match status" value="1"/>
</dbReference>
<feature type="region of interest" description="Disordered" evidence="1">
    <location>
        <begin position="174"/>
        <end position="195"/>
    </location>
</feature>
<feature type="domain" description="DUF4468" evidence="3">
    <location>
        <begin position="55"/>
        <end position="117"/>
    </location>
</feature>
<protein>
    <recommendedName>
        <fullName evidence="3">DUF4468 domain-containing protein</fullName>
    </recommendedName>
</protein>
<keyword evidence="2" id="KW-0732">Signal</keyword>
<evidence type="ECO:0000256" key="2">
    <source>
        <dbReference type="SAM" id="SignalP"/>
    </source>
</evidence>
<evidence type="ECO:0000256" key="1">
    <source>
        <dbReference type="SAM" id="MobiDB-lite"/>
    </source>
</evidence>
<organism evidence="4 5">
    <name type="scientific">Pedobacter steynii</name>
    <dbReference type="NCBI Taxonomy" id="430522"/>
    <lineage>
        <taxon>Bacteria</taxon>
        <taxon>Pseudomonadati</taxon>
        <taxon>Bacteroidota</taxon>
        <taxon>Sphingobacteriia</taxon>
        <taxon>Sphingobacteriales</taxon>
        <taxon>Sphingobacteriaceae</taxon>
        <taxon>Pedobacter</taxon>
    </lineage>
</organism>
<dbReference type="AlphaFoldDB" id="A0A1D7QQ46"/>
<feature type="signal peptide" evidence="2">
    <location>
        <begin position="1"/>
        <end position="19"/>
    </location>
</feature>
<evidence type="ECO:0000313" key="4">
    <source>
        <dbReference type="EMBL" id="AOM80793.1"/>
    </source>
</evidence>
<keyword evidence="5" id="KW-1185">Reference proteome</keyword>
<proteinExistence type="predicted"/>
<dbReference type="InterPro" id="IPR027823">
    <property type="entry name" value="DUF4468"/>
</dbReference>
<dbReference type="Proteomes" id="UP000094313">
    <property type="component" value="Chromosome"/>
</dbReference>